<evidence type="ECO:0000313" key="3">
    <source>
        <dbReference type="EMBL" id="CAD8602285.1"/>
    </source>
</evidence>
<sequence>MTGGDDEIFKMRLLAKDQSLKSLSKRFLIFSAAIEKDSVSRCEQLHAEMLKELAAYEFGMTKARSLIDTNTQQVKEYDRMNYDIEEEMKTTRADIEHLTSQLQHERVLRSQREQYAALAKRINAYPPREQTQSDLLALQAEVSALEAEDADVLATLERRAKLFAGLMHNLHELEAHLAEDGGPMLTS</sequence>
<dbReference type="Gene3D" id="1.10.287.1490">
    <property type="match status" value="1"/>
</dbReference>
<reference evidence="3" key="1">
    <citation type="submission" date="2021-01" db="EMBL/GenBank/DDBJ databases">
        <authorList>
            <person name="Corre E."/>
            <person name="Pelletier E."/>
            <person name="Niang G."/>
            <person name="Scheremetjew M."/>
            <person name="Finn R."/>
            <person name="Kale V."/>
            <person name="Holt S."/>
            <person name="Cochrane G."/>
            <person name="Meng A."/>
            <person name="Brown T."/>
            <person name="Cohen L."/>
        </authorList>
    </citation>
    <scope>NUCLEOTIDE SEQUENCE</scope>
    <source>
        <strain evidence="3">PLY182g</strain>
    </source>
</reference>
<accession>A0A7S0L844</accession>
<comment type="subcellular location">
    <subcellularLocation>
        <location evidence="1">Nucleus</location>
    </subcellularLocation>
</comment>
<dbReference type="AlphaFoldDB" id="A0A7S0L844"/>
<evidence type="ECO:0008006" key="4">
    <source>
        <dbReference type="Google" id="ProtNLM"/>
    </source>
</evidence>
<organism evidence="3">
    <name type="scientific">Coccolithus braarudii</name>
    <dbReference type="NCBI Taxonomy" id="221442"/>
    <lineage>
        <taxon>Eukaryota</taxon>
        <taxon>Haptista</taxon>
        <taxon>Haptophyta</taxon>
        <taxon>Prymnesiophyceae</taxon>
        <taxon>Coccolithales</taxon>
        <taxon>Coccolithaceae</taxon>
        <taxon>Coccolithus</taxon>
    </lineage>
</organism>
<evidence type="ECO:0000256" key="2">
    <source>
        <dbReference type="ARBA" id="ARBA00023242"/>
    </source>
</evidence>
<gene>
    <name evidence="3" type="ORF">CPEL01642_LOCUS5618</name>
</gene>
<dbReference type="Pfam" id="PF05615">
    <property type="entry name" value="THOC7"/>
    <property type="match status" value="1"/>
</dbReference>
<dbReference type="EMBL" id="HBEY01011710">
    <property type="protein sequence ID" value="CAD8602285.1"/>
    <property type="molecule type" value="Transcribed_RNA"/>
</dbReference>
<protein>
    <recommendedName>
        <fullName evidence="4">THO complex subunit 7 homolog</fullName>
    </recommendedName>
</protein>
<dbReference type="GO" id="GO:0000445">
    <property type="term" value="C:THO complex part of transcription export complex"/>
    <property type="evidence" value="ECO:0007669"/>
    <property type="project" value="InterPro"/>
</dbReference>
<dbReference type="InterPro" id="IPR008501">
    <property type="entry name" value="THOC7/Mft1"/>
</dbReference>
<proteinExistence type="predicted"/>
<evidence type="ECO:0000256" key="1">
    <source>
        <dbReference type="ARBA" id="ARBA00004123"/>
    </source>
</evidence>
<keyword evidence="2" id="KW-0539">Nucleus</keyword>
<name>A0A7S0L844_9EUKA</name>
<dbReference type="GO" id="GO:0006397">
    <property type="term" value="P:mRNA processing"/>
    <property type="evidence" value="ECO:0007669"/>
    <property type="project" value="InterPro"/>
</dbReference>